<evidence type="ECO:0000313" key="4">
    <source>
        <dbReference type="EMBL" id="SHI82439.1"/>
    </source>
</evidence>
<dbReference type="AlphaFoldDB" id="A0A1M6EAP4"/>
<dbReference type="GO" id="GO:0003677">
    <property type="term" value="F:DNA binding"/>
    <property type="evidence" value="ECO:0007669"/>
    <property type="project" value="UniProtKB-KW"/>
</dbReference>
<sequence length="97" mass="11195">MFHTQQLKQLRKSKGFTQEEIADKLCISQSAYARLENGGCKTWGVYLKNLCVIFNVSPVVFINDTSLKDNDTLKEELLRKEIEIKNLETMVSILEKK</sequence>
<evidence type="ECO:0000313" key="5">
    <source>
        <dbReference type="Proteomes" id="UP000184232"/>
    </source>
</evidence>
<evidence type="ECO:0000256" key="2">
    <source>
        <dbReference type="SAM" id="Coils"/>
    </source>
</evidence>
<dbReference type="Proteomes" id="UP000184232">
    <property type="component" value="Unassembled WGS sequence"/>
</dbReference>
<dbReference type="PANTHER" id="PTHR46558">
    <property type="entry name" value="TRACRIPTIONAL REGULATORY PROTEIN-RELATED-RELATED"/>
    <property type="match status" value="1"/>
</dbReference>
<dbReference type="InterPro" id="IPR001387">
    <property type="entry name" value="Cro/C1-type_HTH"/>
</dbReference>
<keyword evidence="2" id="KW-0175">Coiled coil</keyword>
<dbReference type="CDD" id="cd00093">
    <property type="entry name" value="HTH_XRE"/>
    <property type="match status" value="1"/>
</dbReference>
<dbReference type="InterPro" id="IPR010982">
    <property type="entry name" value="Lambda_DNA-bd_dom_sf"/>
</dbReference>
<dbReference type="Gene3D" id="1.10.260.40">
    <property type="entry name" value="lambda repressor-like DNA-binding domains"/>
    <property type="match status" value="1"/>
</dbReference>
<accession>A0A1M6EAP4</accession>
<keyword evidence="1" id="KW-0238">DNA-binding</keyword>
<keyword evidence="5" id="KW-1185">Reference proteome</keyword>
<protein>
    <submittedName>
        <fullName evidence="4">Transcriptional regulator, contains XRE-family HTH domain</fullName>
    </submittedName>
</protein>
<dbReference type="PROSITE" id="PS50943">
    <property type="entry name" value="HTH_CROC1"/>
    <property type="match status" value="1"/>
</dbReference>
<feature type="domain" description="HTH cro/C1-type" evidence="3">
    <location>
        <begin position="7"/>
        <end position="61"/>
    </location>
</feature>
<dbReference type="SUPFAM" id="SSF47413">
    <property type="entry name" value="lambda repressor-like DNA-binding domains"/>
    <property type="match status" value="1"/>
</dbReference>
<dbReference type="EMBL" id="FQZH01000001">
    <property type="protein sequence ID" value="SHI82439.1"/>
    <property type="molecule type" value="Genomic_DNA"/>
</dbReference>
<dbReference type="STRING" id="683124.SAMN05444337_0893"/>
<reference evidence="4 5" key="1">
    <citation type="submission" date="2016-11" db="EMBL/GenBank/DDBJ databases">
        <authorList>
            <person name="Jaros S."/>
            <person name="Januszkiewicz K."/>
            <person name="Wedrychowicz H."/>
        </authorList>
    </citation>
    <scope>NUCLEOTIDE SEQUENCE [LARGE SCALE GENOMIC DNA]</scope>
    <source>
        <strain evidence="4 5">DSM 22807</strain>
    </source>
</reference>
<dbReference type="SMART" id="SM00530">
    <property type="entry name" value="HTH_XRE"/>
    <property type="match status" value="1"/>
</dbReference>
<dbReference type="OrthoDB" id="7859381at2"/>
<dbReference type="RefSeq" id="WP_072782089.1">
    <property type="nucleotide sequence ID" value="NZ_CP045292.1"/>
</dbReference>
<evidence type="ECO:0000256" key="1">
    <source>
        <dbReference type="ARBA" id="ARBA00023125"/>
    </source>
</evidence>
<feature type="coiled-coil region" evidence="2">
    <location>
        <begin position="70"/>
        <end position="97"/>
    </location>
</feature>
<name>A0A1M6EAP4_9FLAO</name>
<evidence type="ECO:0000259" key="3">
    <source>
        <dbReference type="PROSITE" id="PS50943"/>
    </source>
</evidence>
<dbReference type="PANTHER" id="PTHR46558:SF4">
    <property type="entry name" value="DNA-BIDING PHAGE PROTEIN"/>
    <property type="match status" value="1"/>
</dbReference>
<organism evidence="4 5">
    <name type="scientific">Flavobacterium haoranii</name>
    <dbReference type="NCBI Taxonomy" id="683124"/>
    <lineage>
        <taxon>Bacteria</taxon>
        <taxon>Pseudomonadati</taxon>
        <taxon>Bacteroidota</taxon>
        <taxon>Flavobacteriia</taxon>
        <taxon>Flavobacteriales</taxon>
        <taxon>Flavobacteriaceae</taxon>
        <taxon>Flavobacterium</taxon>
    </lineage>
</organism>
<dbReference type="Pfam" id="PF01381">
    <property type="entry name" value="HTH_3"/>
    <property type="match status" value="1"/>
</dbReference>
<proteinExistence type="predicted"/>
<gene>
    <name evidence="4" type="ORF">SAMN05444337_0893</name>
</gene>